<evidence type="ECO:0000313" key="5">
    <source>
        <dbReference type="Proteomes" id="UP000185628"/>
    </source>
</evidence>
<sequence length="139" mass="15263">MRVDNIIQKKGTEVVTLSSESSISTLLATLAKHSIGAVVVVDGDKVVGIVSERDVVRHLADTESVEGQISSIMSRDLQTCGRDDDIRHLAAKMTERRIRHLPVMDGDELVAIVSIGDVVKSRLDDLEAERDHLHDYVHG</sequence>
<protein>
    <submittedName>
        <fullName evidence="4">Histidine kinase</fullName>
    </submittedName>
</protein>
<dbReference type="Pfam" id="PF00571">
    <property type="entry name" value="CBS"/>
    <property type="match status" value="2"/>
</dbReference>
<evidence type="ECO:0000259" key="3">
    <source>
        <dbReference type="PROSITE" id="PS51371"/>
    </source>
</evidence>
<proteinExistence type="predicted"/>
<dbReference type="SMART" id="SM00116">
    <property type="entry name" value="CBS"/>
    <property type="match status" value="2"/>
</dbReference>
<dbReference type="PANTHER" id="PTHR43080:SF2">
    <property type="entry name" value="CBS DOMAIN-CONTAINING PROTEIN"/>
    <property type="match status" value="1"/>
</dbReference>
<organism evidence="4 5">
    <name type="scientific">Bowdeniella nasicola</name>
    <dbReference type="NCBI Taxonomy" id="208480"/>
    <lineage>
        <taxon>Bacteria</taxon>
        <taxon>Bacillati</taxon>
        <taxon>Actinomycetota</taxon>
        <taxon>Actinomycetes</taxon>
        <taxon>Actinomycetales</taxon>
        <taxon>Actinomycetaceae</taxon>
        <taxon>Bowdeniella</taxon>
    </lineage>
</organism>
<evidence type="ECO:0000256" key="1">
    <source>
        <dbReference type="ARBA" id="ARBA00023122"/>
    </source>
</evidence>
<gene>
    <name evidence="4" type="ORF">BSZ39_02580</name>
</gene>
<reference evidence="5" key="1">
    <citation type="submission" date="2016-12" db="EMBL/GenBank/DDBJ databases">
        <authorList>
            <person name="Meng X."/>
        </authorList>
    </citation>
    <scope>NUCLEOTIDE SEQUENCE [LARGE SCALE GENOMIC DNA]</scope>
    <source>
        <strain evidence="5">DSM 19116</strain>
    </source>
</reference>
<keyword evidence="1 2" id="KW-0129">CBS domain</keyword>
<keyword evidence="5" id="KW-1185">Reference proteome</keyword>
<comment type="caution">
    <text evidence="4">The sequence shown here is derived from an EMBL/GenBank/DDBJ whole genome shotgun (WGS) entry which is preliminary data.</text>
</comment>
<dbReference type="PROSITE" id="PS51371">
    <property type="entry name" value="CBS"/>
    <property type="match status" value="2"/>
</dbReference>
<evidence type="ECO:0000256" key="2">
    <source>
        <dbReference type="PROSITE-ProRule" id="PRU00703"/>
    </source>
</evidence>
<dbReference type="STRING" id="208480.SAMN02910418_01811"/>
<accession>A0A1Q5Q4Y6</accession>
<dbReference type="RefSeq" id="WP_073715832.1">
    <property type="nucleotide sequence ID" value="NZ_MQVR01000009.1"/>
</dbReference>
<dbReference type="EMBL" id="MQVR01000009">
    <property type="protein sequence ID" value="OKL54690.1"/>
    <property type="molecule type" value="Genomic_DNA"/>
</dbReference>
<feature type="domain" description="CBS" evidence="3">
    <location>
        <begin position="73"/>
        <end position="129"/>
    </location>
</feature>
<keyword evidence="4" id="KW-0418">Kinase</keyword>
<dbReference type="Gene3D" id="3.10.580.10">
    <property type="entry name" value="CBS-domain"/>
    <property type="match status" value="1"/>
</dbReference>
<name>A0A1Q5Q4Y6_9ACTO</name>
<dbReference type="SUPFAM" id="SSF54631">
    <property type="entry name" value="CBS-domain pair"/>
    <property type="match status" value="1"/>
</dbReference>
<keyword evidence="4" id="KW-0808">Transferase</keyword>
<evidence type="ECO:0000313" key="4">
    <source>
        <dbReference type="EMBL" id="OKL54690.1"/>
    </source>
</evidence>
<dbReference type="InterPro" id="IPR046342">
    <property type="entry name" value="CBS_dom_sf"/>
</dbReference>
<dbReference type="InterPro" id="IPR000644">
    <property type="entry name" value="CBS_dom"/>
</dbReference>
<dbReference type="PANTHER" id="PTHR43080">
    <property type="entry name" value="CBS DOMAIN-CONTAINING PROTEIN CBSX3, MITOCHONDRIAL"/>
    <property type="match status" value="1"/>
</dbReference>
<feature type="domain" description="CBS" evidence="3">
    <location>
        <begin position="7"/>
        <end position="65"/>
    </location>
</feature>
<dbReference type="AlphaFoldDB" id="A0A1Q5Q4Y6"/>
<dbReference type="OrthoDB" id="9807125at2"/>
<dbReference type="GO" id="GO:0016301">
    <property type="term" value="F:kinase activity"/>
    <property type="evidence" value="ECO:0007669"/>
    <property type="project" value="UniProtKB-KW"/>
</dbReference>
<dbReference type="Proteomes" id="UP000185628">
    <property type="component" value="Unassembled WGS sequence"/>
</dbReference>
<dbReference type="InterPro" id="IPR051257">
    <property type="entry name" value="Diverse_CBS-Domain"/>
</dbReference>